<dbReference type="GO" id="GO:0005737">
    <property type="term" value="C:cytoplasm"/>
    <property type="evidence" value="ECO:0007669"/>
    <property type="project" value="TreeGrafter"/>
</dbReference>
<evidence type="ECO:0000256" key="5">
    <source>
        <dbReference type="ARBA" id="ARBA00034808"/>
    </source>
</evidence>
<dbReference type="EMBL" id="CACVKT020007770">
    <property type="protein sequence ID" value="CAC5410391.1"/>
    <property type="molecule type" value="Genomic_DNA"/>
</dbReference>
<dbReference type="GO" id="GO:0005694">
    <property type="term" value="C:chromosome"/>
    <property type="evidence" value="ECO:0007669"/>
    <property type="project" value="TreeGrafter"/>
</dbReference>
<dbReference type="GO" id="GO:0043138">
    <property type="term" value="F:3'-5' DNA helicase activity"/>
    <property type="evidence" value="ECO:0007669"/>
    <property type="project" value="UniProtKB-EC"/>
</dbReference>
<keyword evidence="3" id="KW-0413">Isomerase</keyword>
<dbReference type="GO" id="GO:0000724">
    <property type="term" value="P:double-strand break repair via homologous recombination"/>
    <property type="evidence" value="ECO:0007669"/>
    <property type="project" value="TreeGrafter"/>
</dbReference>
<sequence>MASKSDIDVAIDKVLTDFTILTLKTEQRTILDCLIDKKDCMAILPAGFGKSLPYQMLVSVRRELEKETYQTMLERVAVGEQDEETAFRKWFRHIGKLRSMFPKACLLALSATCTNSMRKSVMRELHMQEDSTTIISKSTNQQNIKFCVQKVDNTVDMSMCIVYGAPSSVIDLIQEVGRIGRNGDESVALLLFNRYHLQQMEANIKRIYKTKTCFRLSIMEDFLTKTELAMVHSGTHNCCDICEKECKCGQCKKVKIEQFFYDIDEDNEKTSSSSSDTELYYYGDDSEVPTVLFDEY</sequence>
<accession>A0A6J8DSC6</accession>
<dbReference type="InterPro" id="IPR027417">
    <property type="entry name" value="P-loop_NTPase"/>
</dbReference>
<comment type="catalytic activity">
    <reaction evidence="4">
        <text>Couples ATP hydrolysis with the unwinding of duplex DNA by translocating in the 3'-5' direction.</text>
        <dbReference type="EC" id="5.6.2.4"/>
    </reaction>
</comment>
<evidence type="ECO:0000313" key="7">
    <source>
        <dbReference type="Proteomes" id="UP000507470"/>
    </source>
</evidence>
<dbReference type="EC" id="5.6.2.4" evidence="5"/>
<evidence type="ECO:0000256" key="1">
    <source>
        <dbReference type="ARBA" id="ARBA00005446"/>
    </source>
</evidence>
<name>A0A6J8DSC6_MYTCO</name>
<dbReference type="CDD" id="cd18785">
    <property type="entry name" value="SF2_C"/>
    <property type="match status" value="1"/>
</dbReference>
<dbReference type="GO" id="GO:0009378">
    <property type="term" value="F:four-way junction helicase activity"/>
    <property type="evidence" value="ECO:0007669"/>
    <property type="project" value="TreeGrafter"/>
</dbReference>
<gene>
    <name evidence="6" type="ORF">MCOR_43582</name>
</gene>
<organism evidence="6 7">
    <name type="scientific">Mytilus coruscus</name>
    <name type="common">Sea mussel</name>
    <dbReference type="NCBI Taxonomy" id="42192"/>
    <lineage>
        <taxon>Eukaryota</taxon>
        <taxon>Metazoa</taxon>
        <taxon>Spiralia</taxon>
        <taxon>Lophotrochozoa</taxon>
        <taxon>Mollusca</taxon>
        <taxon>Bivalvia</taxon>
        <taxon>Autobranchia</taxon>
        <taxon>Pteriomorphia</taxon>
        <taxon>Mytilida</taxon>
        <taxon>Mytiloidea</taxon>
        <taxon>Mytilidae</taxon>
        <taxon>Mytilinae</taxon>
        <taxon>Mytilus</taxon>
    </lineage>
</organism>
<dbReference type="GO" id="GO:0003677">
    <property type="term" value="F:DNA binding"/>
    <property type="evidence" value="ECO:0007669"/>
    <property type="project" value="UniProtKB-KW"/>
</dbReference>
<reference evidence="6 7" key="1">
    <citation type="submission" date="2020-06" db="EMBL/GenBank/DDBJ databases">
        <authorList>
            <person name="Li R."/>
            <person name="Bekaert M."/>
        </authorList>
    </citation>
    <scope>NUCLEOTIDE SEQUENCE [LARGE SCALE GENOMIC DNA]</scope>
    <source>
        <strain evidence="7">wild</strain>
    </source>
</reference>
<dbReference type="SUPFAM" id="SSF52540">
    <property type="entry name" value="P-loop containing nucleoside triphosphate hydrolases"/>
    <property type="match status" value="2"/>
</dbReference>
<keyword evidence="7" id="KW-1185">Reference proteome</keyword>
<comment type="similarity">
    <text evidence="1">Belongs to the helicase family. RecQ subfamily.</text>
</comment>
<keyword evidence="2" id="KW-0238">DNA-binding</keyword>
<dbReference type="Proteomes" id="UP000507470">
    <property type="component" value="Unassembled WGS sequence"/>
</dbReference>
<evidence type="ECO:0000256" key="3">
    <source>
        <dbReference type="ARBA" id="ARBA00023235"/>
    </source>
</evidence>
<proteinExistence type="inferred from homology"/>
<dbReference type="AlphaFoldDB" id="A0A6J8DSC6"/>
<evidence type="ECO:0000256" key="4">
    <source>
        <dbReference type="ARBA" id="ARBA00034617"/>
    </source>
</evidence>
<protein>
    <recommendedName>
        <fullName evidence="5">DNA 3'-5' helicase</fullName>
        <ecNumber evidence="5">5.6.2.4</ecNumber>
    </recommendedName>
</protein>
<dbReference type="Gene3D" id="3.40.50.300">
    <property type="entry name" value="P-loop containing nucleotide triphosphate hydrolases"/>
    <property type="match status" value="3"/>
</dbReference>
<evidence type="ECO:0000313" key="6">
    <source>
        <dbReference type="EMBL" id="CAC5410391.1"/>
    </source>
</evidence>
<evidence type="ECO:0000256" key="2">
    <source>
        <dbReference type="ARBA" id="ARBA00023125"/>
    </source>
</evidence>
<dbReference type="PANTHER" id="PTHR13710">
    <property type="entry name" value="DNA HELICASE RECQ FAMILY MEMBER"/>
    <property type="match status" value="1"/>
</dbReference>
<dbReference type="PANTHER" id="PTHR13710:SF105">
    <property type="entry name" value="ATP-DEPENDENT DNA HELICASE Q1"/>
    <property type="match status" value="1"/>
</dbReference>